<evidence type="ECO:0000256" key="3">
    <source>
        <dbReference type="ARBA" id="ARBA00023163"/>
    </source>
</evidence>
<feature type="DNA-binding region" description="H-T-H motif" evidence="4">
    <location>
        <begin position="29"/>
        <end position="48"/>
    </location>
</feature>
<dbReference type="SUPFAM" id="SSF46689">
    <property type="entry name" value="Homeodomain-like"/>
    <property type="match status" value="1"/>
</dbReference>
<dbReference type="Proteomes" id="UP000295172">
    <property type="component" value="Unassembled WGS sequence"/>
</dbReference>
<dbReference type="RefSeq" id="WP_132326369.1">
    <property type="nucleotide sequence ID" value="NZ_SMKR01000180.1"/>
</dbReference>
<gene>
    <name evidence="6" type="ORF">E1218_30105</name>
</gene>
<dbReference type="FunFam" id="1.10.10.60:FF:000141">
    <property type="entry name" value="TetR family transcriptional regulator"/>
    <property type="match status" value="1"/>
</dbReference>
<keyword evidence="2 4" id="KW-0238">DNA-binding</keyword>
<dbReference type="InterPro" id="IPR039536">
    <property type="entry name" value="TetR_C_Proteobacteria"/>
</dbReference>
<evidence type="ECO:0000256" key="2">
    <source>
        <dbReference type="ARBA" id="ARBA00023125"/>
    </source>
</evidence>
<reference evidence="6 7" key="1">
    <citation type="submission" date="2019-02" db="EMBL/GenBank/DDBJ databases">
        <title>Draft genome sequences of novel Actinobacteria.</title>
        <authorList>
            <person name="Sahin N."/>
            <person name="Ay H."/>
            <person name="Saygin H."/>
        </authorList>
    </citation>
    <scope>NUCLEOTIDE SEQUENCE [LARGE SCALE GENOMIC DNA]</scope>
    <source>
        <strain evidence="6 7">16K104</strain>
    </source>
</reference>
<dbReference type="AlphaFoldDB" id="A0A4R4WDI4"/>
<evidence type="ECO:0000313" key="6">
    <source>
        <dbReference type="EMBL" id="TDD16271.1"/>
    </source>
</evidence>
<comment type="caution">
    <text evidence="6">The sequence shown here is derived from an EMBL/GenBank/DDBJ whole genome shotgun (WGS) entry which is preliminary data.</text>
</comment>
<keyword evidence="3" id="KW-0804">Transcription</keyword>
<dbReference type="Pfam" id="PF14246">
    <property type="entry name" value="TetR_C_7"/>
    <property type="match status" value="1"/>
</dbReference>
<dbReference type="InterPro" id="IPR023772">
    <property type="entry name" value="DNA-bd_HTH_TetR-type_CS"/>
</dbReference>
<dbReference type="PROSITE" id="PS01081">
    <property type="entry name" value="HTH_TETR_1"/>
    <property type="match status" value="1"/>
</dbReference>
<feature type="domain" description="HTH tetR-type" evidence="5">
    <location>
        <begin position="6"/>
        <end position="66"/>
    </location>
</feature>
<dbReference type="GO" id="GO:0045892">
    <property type="term" value="P:negative regulation of DNA-templated transcription"/>
    <property type="evidence" value="ECO:0007669"/>
    <property type="project" value="UniProtKB-ARBA"/>
</dbReference>
<keyword evidence="1" id="KW-0805">Transcription regulation</keyword>
<evidence type="ECO:0000259" key="5">
    <source>
        <dbReference type="PROSITE" id="PS50977"/>
    </source>
</evidence>
<dbReference type="PANTHER" id="PTHR30055:SF234">
    <property type="entry name" value="HTH-TYPE TRANSCRIPTIONAL REGULATOR BETI"/>
    <property type="match status" value="1"/>
</dbReference>
<dbReference type="InterPro" id="IPR050109">
    <property type="entry name" value="HTH-type_TetR-like_transc_reg"/>
</dbReference>
<proteinExistence type="predicted"/>
<organism evidence="6 7">
    <name type="scientific">Kribbella turkmenica</name>
    <dbReference type="NCBI Taxonomy" id="2530375"/>
    <lineage>
        <taxon>Bacteria</taxon>
        <taxon>Bacillati</taxon>
        <taxon>Actinomycetota</taxon>
        <taxon>Actinomycetes</taxon>
        <taxon>Propionibacteriales</taxon>
        <taxon>Kribbellaceae</taxon>
        <taxon>Kribbella</taxon>
    </lineage>
</organism>
<keyword evidence="7" id="KW-1185">Reference proteome</keyword>
<evidence type="ECO:0000313" key="7">
    <source>
        <dbReference type="Proteomes" id="UP000295172"/>
    </source>
</evidence>
<dbReference type="OrthoDB" id="7186128at2"/>
<dbReference type="GO" id="GO:0003700">
    <property type="term" value="F:DNA-binding transcription factor activity"/>
    <property type="evidence" value="ECO:0007669"/>
    <property type="project" value="TreeGrafter"/>
</dbReference>
<dbReference type="EMBL" id="SMKR01000180">
    <property type="protein sequence ID" value="TDD16271.1"/>
    <property type="molecule type" value="Genomic_DNA"/>
</dbReference>
<dbReference type="Pfam" id="PF00440">
    <property type="entry name" value="TetR_N"/>
    <property type="match status" value="1"/>
</dbReference>
<accession>A0A4R4WDI4</accession>
<dbReference type="PROSITE" id="PS50977">
    <property type="entry name" value="HTH_TETR_2"/>
    <property type="match status" value="1"/>
</dbReference>
<sequence>MSGGRSDKRRAILDGALTEFGRDGYARASIDAIAAAAGVSTRTIYAHFGNKAGLFESVIQESATRVADTQIAIVERHLGKVVHLEADLEAFGLELTEPMTGFRDHFSLVRHVNADLDHIPPAAIEAWQDAGPRRVVGALADRLRQLADRGLLALGVPAENDPDAAAKLAASHLMLLVQGAVPFHHGVGANREPDRESMVQAGVRVFLRGYLPAPGSGSRRPAAG</sequence>
<dbReference type="Gene3D" id="1.10.357.10">
    <property type="entry name" value="Tetracycline Repressor, domain 2"/>
    <property type="match status" value="1"/>
</dbReference>
<dbReference type="GO" id="GO:0000976">
    <property type="term" value="F:transcription cis-regulatory region binding"/>
    <property type="evidence" value="ECO:0007669"/>
    <property type="project" value="TreeGrafter"/>
</dbReference>
<name>A0A4R4WDI4_9ACTN</name>
<dbReference type="InterPro" id="IPR001647">
    <property type="entry name" value="HTH_TetR"/>
</dbReference>
<dbReference type="InterPro" id="IPR009057">
    <property type="entry name" value="Homeodomain-like_sf"/>
</dbReference>
<protein>
    <submittedName>
        <fullName evidence="6">TetR/AcrR family transcriptional regulator</fullName>
    </submittedName>
</protein>
<evidence type="ECO:0000256" key="4">
    <source>
        <dbReference type="PROSITE-ProRule" id="PRU00335"/>
    </source>
</evidence>
<dbReference type="PRINTS" id="PR00455">
    <property type="entry name" value="HTHTETR"/>
</dbReference>
<evidence type="ECO:0000256" key="1">
    <source>
        <dbReference type="ARBA" id="ARBA00023015"/>
    </source>
</evidence>
<dbReference type="PANTHER" id="PTHR30055">
    <property type="entry name" value="HTH-TYPE TRANSCRIPTIONAL REGULATOR RUTR"/>
    <property type="match status" value="1"/>
</dbReference>